<evidence type="ECO:0000313" key="2">
    <source>
        <dbReference type="EMBL" id="MCV2863370.1"/>
    </source>
</evidence>
<gene>
    <name evidence="2" type="ORF">OE647_01300</name>
</gene>
<organism evidence="2 3">
    <name type="scientific">Albidovulum sediminicola</name>
    <dbReference type="NCBI Taxonomy" id="2984331"/>
    <lineage>
        <taxon>Bacteria</taxon>
        <taxon>Pseudomonadati</taxon>
        <taxon>Pseudomonadota</taxon>
        <taxon>Alphaproteobacteria</taxon>
        <taxon>Rhodobacterales</taxon>
        <taxon>Paracoccaceae</taxon>
        <taxon>Albidovulum</taxon>
    </lineage>
</organism>
<dbReference type="Proteomes" id="UP001652503">
    <property type="component" value="Unassembled WGS sequence"/>
</dbReference>
<proteinExistence type="predicted"/>
<sequence>MSAYWIAHVTVTDPDAYADYRQAAAGVFERHGGRFLARGGDSAHLEGQDFARHVVIEFPTLDAARACYDSPEYAAARSRRQGACLTQIVIVDGI</sequence>
<dbReference type="EMBL" id="JAOWLA010000001">
    <property type="protein sequence ID" value="MCV2863370.1"/>
    <property type="molecule type" value="Genomic_DNA"/>
</dbReference>
<dbReference type="InterPro" id="IPR011008">
    <property type="entry name" value="Dimeric_a/b-barrel"/>
</dbReference>
<dbReference type="PANTHER" id="PTHR41521">
    <property type="match status" value="1"/>
</dbReference>
<evidence type="ECO:0000259" key="1">
    <source>
        <dbReference type="Pfam" id="PF07045"/>
    </source>
</evidence>
<dbReference type="SUPFAM" id="SSF54909">
    <property type="entry name" value="Dimeric alpha+beta barrel"/>
    <property type="match status" value="1"/>
</dbReference>
<name>A0ABT2YWY2_9RHOB</name>
<keyword evidence="3" id="KW-1185">Reference proteome</keyword>
<accession>A0ABT2YWY2</accession>
<dbReference type="Gene3D" id="3.30.70.100">
    <property type="match status" value="1"/>
</dbReference>
<dbReference type="InterPro" id="IPR010753">
    <property type="entry name" value="DUF1330"/>
</dbReference>
<evidence type="ECO:0000313" key="3">
    <source>
        <dbReference type="Proteomes" id="UP001652503"/>
    </source>
</evidence>
<dbReference type="Pfam" id="PF07045">
    <property type="entry name" value="DUF1330"/>
    <property type="match status" value="1"/>
</dbReference>
<dbReference type="RefSeq" id="WP_263719779.1">
    <property type="nucleotide sequence ID" value="NZ_JAOWLA010000001.1"/>
</dbReference>
<dbReference type="PANTHER" id="PTHR41521:SF4">
    <property type="entry name" value="BLR0684 PROTEIN"/>
    <property type="match status" value="1"/>
</dbReference>
<reference evidence="2 3" key="1">
    <citation type="submission" date="2022-10" db="EMBL/GenBank/DDBJ databases">
        <title>Defluviimonas sp. nov., isolated from ocean surface water.</title>
        <authorList>
            <person name="He W."/>
            <person name="Wang L."/>
            <person name="Zhang D.-F."/>
        </authorList>
    </citation>
    <scope>NUCLEOTIDE SEQUENCE [LARGE SCALE GENOMIC DNA]</scope>
    <source>
        <strain evidence="2 3">WL0075</strain>
    </source>
</reference>
<comment type="caution">
    <text evidence="2">The sequence shown here is derived from an EMBL/GenBank/DDBJ whole genome shotgun (WGS) entry which is preliminary data.</text>
</comment>
<feature type="domain" description="DUF1330" evidence="1">
    <location>
        <begin position="2"/>
        <end position="94"/>
    </location>
</feature>
<protein>
    <submittedName>
        <fullName evidence="2">DUF1330 domain-containing protein</fullName>
    </submittedName>
</protein>